<dbReference type="InterPro" id="IPR017938">
    <property type="entry name" value="Riboflavin_synthase-like_b-brl"/>
</dbReference>
<dbReference type="InterPro" id="IPR006058">
    <property type="entry name" value="2Fe2S_fd_BS"/>
</dbReference>
<evidence type="ECO:0000259" key="6">
    <source>
        <dbReference type="PROSITE" id="PS51384"/>
    </source>
</evidence>
<dbReference type="InterPro" id="IPR001041">
    <property type="entry name" value="2Fe-2S_ferredoxin-type"/>
</dbReference>
<dbReference type="GO" id="GO:0016491">
    <property type="term" value="F:oxidoreductase activity"/>
    <property type="evidence" value="ECO:0007669"/>
    <property type="project" value="InterPro"/>
</dbReference>
<dbReference type="InterPro" id="IPR017927">
    <property type="entry name" value="FAD-bd_FR_type"/>
</dbReference>
<feature type="domain" description="2Fe-2S ferredoxin-type" evidence="5">
    <location>
        <begin position="111"/>
        <end position="204"/>
    </location>
</feature>
<dbReference type="Proteomes" id="UP000305238">
    <property type="component" value="Unassembled WGS sequence"/>
</dbReference>
<dbReference type="PRINTS" id="PR00371">
    <property type="entry name" value="FPNCR"/>
</dbReference>
<dbReference type="Pfam" id="PF00175">
    <property type="entry name" value="NAD_binding_1"/>
    <property type="match status" value="1"/>
</dbReference>
<dbReference type="EMBL" id="VCKZ01000100">
    <property type="protein sequence ID" value="TMR38665.1"/>
    <property type="molecule type" value="Genomic_DNA"/>
</dbReference>
<dbReference type="GO" id="GO:0051537">
    <property type="term" value="F:2 iron, 2 sulfur cluster binding"/>
    <property type="evidence" value="ECO:0007669"/>
    <property type="project" value="UniProtKB-KW"/>
</dbReference>
<protein>
    <submittedName>
        <fullName evidence="7">2Fe-2S iron-sulfur cluster binding domain-containing protein</fullName>
    </submittedName>
</protein>
<feature type="compositionally biased region" description="Basic residues" evidence="4">
    <location>
        <begin position="1"/>
        <end position="10"/>
    </location>
</feature>
<dbReference type="InterPro" id="IPR012675">
    <property type="entry name" value="Beta-grasp_dom_sf"/>
</dbReference>
<keyword evidence="2" id="KW-0479">Metal-binding</keyword>
<dbReference type="PRINTS" id="PR00410">
    <property type="entry name" value="PHEHYDRXLASE"/>
</dbReference>
<feature type="region of interest" description="Disordered" evidence="4">
    <location>
        <begin position="1"/>
        <end position="25"/>
    </location>
</feature>
<dbReference type="InterPro" id="IPR001709">
    <property type="entry name" value="Flavoprot_Pyr_Nucl_cyt_Rdtase"/>
</dbReference>
<dbReference type="InterPro" id="IPR008333">
    <property type="entry name" value="Cbr1-like_FAD-bd_dom"/>
</dbReference>
<dbReference type="PROSITE" id="PS51085">
    <property type="entry name" value="2FE2S_FER_2"/>
    <property type="match status" value="1"/>
</dbReference>
<accession>A0A5S4H0A5</accession>
<dbReference type="SUPFAM" id="SSF63380">
    <property type="entry name" value="Riboflavin synthase domain-like"/>
    <property type="match status" value="1"/>
</dbReference>
<dbReference type="Gene3D" id="3.10.20.30">
    <property type="match status" value="1"/>
</dbReference>
<feature type="region of interest" description="Disordered" evidence="4">
    <location>
        <begin position="39"/>
        <end position="58"/>
    </location>
</feature>
<dbReference type="PANTHER" id="PTHR47354">
    <property type="entry name" value="NADH OXIDOREDUCTASE HCR"/>
    <property type="match status" value="1"/>
</dbReference>
<evidence type="ECO:0000256" key="4">
    <source>
        <dbReference type="SAM" id="MobiDB-lite"/>
    </source>
</evidence>
<dbReference type="PANTHER" id="PTHR47354:SF5">
    <property type="entry name" value="PROTEIN RFBI"/>
    <property type="match status" value="1"/>
</dbReference>
<dbReference type="SUPFAM" id="SSF54292">
    <property type="entry name" value="2Fe-2S ferredoxin-like"/>
    <property type="match status" value="1"/>
</dbReference>
<feature type="compositionally biased region" description="Basic and acidic residues" evidence="4">
    <location>
        <begin position="16"/>
        <end position="25"/>
    </location>
</feature>
<dbReference type="PROSITE" id="PS00197">
    <property type="entry name" value="2FE2S_FER_1"/>
    <property type="match status" value="1"/>
</dbReference>
<proteinExistence type="predicted"/>
<evidence type="ECO:0000256" key="2">
    <source>
        <dbReference type="ARBA" id="ARBA00022714"/>
    </source>
</evidence>
<dbReference type="SUPFAM" id="SSF52343">
    <property type="entry name" value="Ferredoxin reductase-like, C-terminal NADP-linked domain"/>
    <property type="match status" value="1"/>
</dbReference>
<sequence length="447" mass="47735">MVRPHRRRAPRVLGRAGRELPDRRGAGEVRLRVRAPLEGRGARGVQRRRPVRPGGDGELLRRGRHRLGRRAAVLHGRGDRRLAQDRLPLRARVPDAADQPLAEALSTVTAHVATIRFEDGEDVAFPVPAGGSVLDAADDAGYFLASQCRAGSCGTCAATLTAGRTSDIPGRAQSLLPSERSAGARLLCSTVLDGDATFEVPYPIGLVVDRPGKGRARVTSVERLSGTVTELALELLDPPETGFLAGQYARLKVPGTDEWRSYSMATCGAQLPEMRFCVKLIPGGAMTGYLEAGCRPGDEIEIEYPLGAFTLRESAEPHIFVAGGTGLAPVLSMLDELRTRRGPTPPVTLCFACQSESDLFYLDEIEMRGFWMPSLRTRVAVTEGAPSTPGVGTGTPVSLLGSRPLAPESRAYVCGPPGMIAAAVARLGELGVPPDRIHTEKFVATDV</sequence>
<dbReference type="Gene3D" id="2.40.30.10">
    <property type="entry name" value="Translation factors"/>
    <property type="match status" value="1"/>
</dbReference>
<name>A0A5S4H0A5_9ACTN</name>
<dbReference type="AlphaFoldDB" id="A0A5S4H0A5"/>
<evidence type="ECO:0000313" key="7">
    <source>
        <dbReference type="EMBL" id="TMR38665.1"/>
    </source>
</evidence>
<keyword evidence="8" id="KW-1185">Reference proteome</keyword>
<keyword evidence="2" id="KW-0408">Iron</keyword>
<dbReference type="Gene3D" id="3.40.50.80">
    <property type="entry name" value="Nucleotide-binding domain of ferredoxin-NADP reductase (FNR) module"/>
    <property type="match status" value="1"/>
</dbReference>
<keyword evidence="2" id="KW-0001">2Fe-2S</keyword>
<gene>
    <name evidence="7" type="ORF">ETD96_15885</name>
</gene>
<dbReference type="OrthoDB" id="502624at2"/>
<comment type="caution">
    <text evidence="7">The sequence shown here is derived from an EMBL/GenBank/DDBJ whole genome shotgun (WGS) entry which is preliminary data.</text>
</comment>
<dbReference type="InterPro" id="IPR050415">
    <property type="entry name" value="MRET"/>
</dbReference>
<dbReference type="InterPro" id="IPR001433">
    <property type="entry name" value="OxRdtase_FAD/NAD-bd"/>
</dbReference>
<dbReference type="CDD" id="cd00207">
    <property type="entry name" value="fer2"/>
    <property type="match status" value="1"/>
</dbReference>
<evidence type="ECO:0000259" key="5">
    <source>
        <dbReference type="PROSITE" id="PS51085"/>
    </source>
</evidence>
<evidence type="ECO:0000256" key="1">
    <source>
        <dbReference type="ARBA" id="ARBA00001974"/>
    </source>
</evidence>
<dbReference type="InterPro" id="IPR039261">
    <property type="entry name" value="FNR_nucleotide-bd"/>
</dbReference>
<evidence type="ECO:0000313" key="8">
    <source>
        <dbReference type="Proteomes" id="UP000305238"/>
    </source>
</evidence>
<dbReference type="Pfam" id="PF00111">
    <property type="entry name" value="Fer2"/>
    <property type="match status" value="1"/>
</dbReference>
<dbReference type="Pfam" id="PF00970">
    <property type="entry name" value="FAD_binding_6"/>
    <property type="match status" value="1"/>
</dbReference>
<organism evidence="7 8">
    <name type="scientific">Actinomadura geliboluensis</name>
    <dbReference type="NCBI Taxonomy" id="882440"/>
    <lineage>
        <taxon>Bacteria</taxon>
        <taxon>Bacillati</taxon>
        <taxon>Actinomycetota</taxon>
        <taxon>Actinomycetes</taxon>
        <taxon>Streptosporangiales</taxon>
        <taxon>Thermomonosporaceae</taxon>
        <taxon>Actinomadura</taxon>
    </lineage>
</organism>
<dbReference type="InterPro" id="IPR036010">
    <property type="entry name" value="2Fe-2S_ferredoxin-like_sf"/>
</dbReference>
<comment type="cofactor">
    <cofactor evidence="1">
        <name>FAD</name>
        <dbReference type="ChEBI" id="CHEBI:57692"/>
    </cofactor>
</comment>
<keyword evidence="3" id="KW-0411">Iron-sulfur</keyword>
<feature type="domain" description="FAD-binding FR-type" evidence="6">
    <location>
        <begin position="211"/>
        <end position="312"/>
    </location>
</feature>
<reference evidence="7 8" key="1">
    <citation type="submission" date="2019-05" db="EMBL/GenBank/DDBJ databases">
        <title>Draft genome sequence of Actinomadura geliboluensis A8036.</title>
        <authorList>
            <person name="Saricaoglu S."/>
            <person name="Isik K."/>
        </authorList>
    </citation>
    <scope>NUCLEOTIDE SEQUENCE [LARGE SCALE GENOMIC DNA]</scope>
    <source>
        <strain evidence="7 8">A8036</strain>
    </source>
</reference>
<evidence type="ECO:0000256" key="3">
    <source>
        <dbReference type="ARBA" id="ARBA00023014"/>
    </source>
</evidence>
<dbReference type="PROSITE" id="PS51384">
    <property type="entry name" value="FAD_FR"/>
    <property type="match status" value="1"/>
</dbReference>